<dbReference type="RefSeq" id="WP_091484305.1">
    <property type="nucleotide sequence ID" value="NZ_FOTR01000007.1"/>
</dbReference>
<name>A0A1I4N0E7_9BACI</name>
<dbReference type="PROSITE" id="PS51186">
    <property type="entry name" value="GNAT"/>
    <property type="match status" value="1"/>
</dbReference>
<protein>
    <submittedName>
        <fullName evidence="2">Acetoin utilization protein AcuA</fullName>
    </submittedName>
</protein>
<dbReference type="InterPro" id="IPR016181">
    <property type="entry name" value="Acyl_CoA_acyltransferase"/>
</dbReference>
<dbReference type="STRING" id="334253.SAMN04487943_107238"/>
<dbReference type="InterPro" id="IPR000182">
    <property type="entry name" value="GNAT_dom"/>
</dbReference>
<dbReference type="CDD" id="cd04301">
    <property type="entry name" value="NAT_SF"/>
    <property type="match status" value="1"/>
</dbReference>
<sequence>MKHEKLYQSEKIDSNTVNILIEGPVSSEKITQLTMHEALSAFRPPYEQQQALKEIADLPEGRILIATVDQKMIGYVIFLHPDPIERWSKYPKDNLLELGAIEIAPQYRGNKLGSRLIETSMNDENMENYIIISTEYYWHWDLNYSELSVWDYRKIMEKMMKAGSLYPAPTNEPEIMAHPANCLMVRIGKNVAKEDQDLFKKLRFLT</sequence>
<dbReference type="Pfam" id="PF00583">
    <property type="entry name" value="Acetyltransf_1"/>
    <property type="match status" value="1"/>
</dbReference>
<accession>A0A1I4N0E7</accession>
<evidence type="ECO:0000313" key="2">
    <source>
        <dbReference type="EMBL" id="SFM08999.1"/>
    </source>
</evidence>
<evidence type="ECO:0000313" key="3">
    <source>
        <dbReference type="Proteomes" id="UP000198565"/>
    </source>
</evidence>
<dbReference type="GO" id="GO:0016747">
    <property type="term" value="F:acyltransferase activity, transferring groups other than amino-acyl groups"/>
    <property type="evidence" value="ECO:0007669"/>
    <property type="project" value="InterPro"/>
</dbReference>
<dbReference type="Gene3D" id="3.40.630.30">
    <property type="match status" value="1"/>
</dbReference>
<dbReference type="GO" id="GO:0019152">
    <property type="term" value="F:acetoin dehydrogenase (NAD+) activity"/>
    <property type="evidence" value="ECO:0007669"/>
    <property type="project" value="InterPro"/>
</dbReference>
<dbReference type="Proteomes" id="UP000198565">
    <property type="component" value="Unassembled WGS sequence"/>
</dbReference>
<evidence type="ECO:0000259" key="1">
    <source>
        <dbReference type="PROSITE" id="PS51186"/>
    </source>
</evidence>
<gene>
    <name evidence="2" type="ORF">SAMN04487943_107238</name>
</gene>
<reference evidence="3" key="1">
    <citation type="submission" date="2016-10" db="EMBL/GenBank/DDBJ databases">
        <authorList>
            <person name="Varghese N."/>
            <person name="Submissions S."/>
        </authorList>
    </citation>
    <scope>NUCLEOTIDE SEQUENCE [LARGE SCALE GENOMIC DNA]</scope>
    <source>
        <strain evidence="3">CGMCC 1.4250</strain>
    </source>
</reference>
<feature type="domain" description="N-acetyltransferase" evidence="1">
    <location>
        <begin position="25"/>
        <end position="181"/>
    </location>
</feature>
<proteinExistence type="predicted"/>
<dbReference type="OrthoDB" id="5416633at2"/>
<dbReference type="GO" id="GO:0045150">
    <property type="term" value="P:acetoin catabolic process"/>
    <property type="evidence" value="ECO:0007669"/>
    <property type="project" value="InterPro"/>
</dbReference>
<dbReference type="PIRSF" id="PIRSF021278">
    <property type="entry name" value="AcuA"/>
    <property type="match status" value="1"/>
</dbReference>
<keyword evidence="3" id="KW-1185">Reference proteome</keyword>
<dbReference type="InterPro" id="IPR024699">
    <property type="entry name" value="AcuA"/>
</dbReference>
<dbReference type="SUPFAM" id="SSF55729">
    <property type="entry name" value="Acyl-CoA N-acyltransferases (Nat)"/>
    <property type="match status" value="1"/>
</dbReference>
<dbReference type="AlphaFoldDB" id="A0A1I4N0E7"/>
<organism evidence="2 3">
    <name type="scientific">Gracilibacillus orientalis</name>
    <dbReference type="NCBI Taxonomy" id="334253"/>
    <lineage>
        <taxon>Bacteria</taxon>
        <taxon>Bacillati</taxon>
        <taxon>Bacillota</taxon>
        <taxon>Bacilli</taxon>
        <taxon>Bacillales</taxon>
        <taxon>Bacillaceae</taxon>
        <taxon>Gracilibacillus</taxon>
    </lineage>
</organism>
<dbReference type="EMBL" id="FOTR01000007">
    <property type="protein sequence ID" value="SFM08999.1"/>
    <property type="molecule type" value="Genomic_DNA"/>
</dbReference>